<dbReference type="Gene3D" id="3.40.1440.60">
    <property type="entry name" value="PriA, 3(prime) DNA-binding domain"/>
    <property type="match status" value="1"/>
</dbReference>
<keyword evidence="6 11" id="KW-0347">Helicase</keyword>
<keyword evidence="14" id="KW-1185">Reference proteome</keyword>
<dbReference type="Gene3D" id="3.40.50.300">
    <property type="entry name" value="P-loop containing nucleotide triphosphate hydrolases"/>
    <property type="match status" value="2"/>
</dbReference>
<proteinExistence type="inferred from homology"/>
<keyword evidence="10 11" id="KW-0413">Isomerase</keyword>
<feature type="binding site" evidence="11">
    <location>
        <position position="545"/>
    </location>
    <ligand>
        <name>Zn(2+)</name>
        <dbReference type="ChEBI" id="CHEBI:29105"/>
        <label>1</label>
    </ligand>
</feature>
<evidence type="ECO:0000256" key="3">
    <source>
        <dbReference type="ARBA" id="ARBA00022723"/>
    </source>
</evidence>
<dbReference type="SMART" id="SM00487">
    <property type="entry name" value="DEXDc"/>
    <property type="match status" value="1"/>
</dbReference>
<evidence type="ECO:0000256" key="10">
    <source>
        <dbReference type="ARBA" id="ARBA00023235"/>
    </source>
</evidence>
<evidence type="ECO:0000256" key="11">
    <source>
        <dbReference type="HAMAP-Rule" id="MF_00983"/>
    </source>
</evidence>
<dbReference type="EC" id="5.6.2.4" evidence="11"/>
<gene>
    <name evidence="11 13" type="primary">priA</name>
    <name evidence="13" type="ORF">QYE77_13555</name>
</gene>
<feature type="binding site" evidence="11">
    <location>
        <position position="572"/>
    </location>
    <ligand>
        <name>Zn(2+)</name>
        <dbReference type="ChEBI" id="CHEBI:29105"/>
        <label>2</label>
    </ligand>
</feature>
<keyword evidence="9 11" id="KW-0238">DNA-binding</keyword>
<feature type="binding site" evidence="11">
    <location>
        <position position="557"/>
    </location>
    <ligand>
        <name>Zn(2+)</name>
        <dbReference type="ChEBI" id="CHEBI:29105"/>
        <label>2</label>
    </ligand>
</feature>
<name>A0ABU3NR22_9CHLR</name>
<dbReference type="InterPro" id="IPR001650">
    <property type="entry name" value="Helicase_C-like"/>
</dbReference>
<keyword evidence="2 11" id="KW-0235">DNA replication</keyword>
<dbReference type="PANTHER" id="PTHR30580">
    <property type="entry name" value="PRIMOSOMAL PROTEIN N"/>
    <property type="match status" value="1"/>
</dbReference>
<dbReference type="CDD" id="cd18804">
    <property type="entry name" value="SF2_C_priA"/>
    <property type="match status" value="1"/>
</dbReference>
<keyword evidence="4 11" id="KW-0547">Nucleotide-binding</keyword>
<dbReference type="Pfam" id="PF17764">
    <property type="entry name" value="PriA_3primeBD"/>
    <property type="match status" value="1"/>
</dbReference>
<accession>A0ABU3NR22</accession>
<dbReference type="InterPro" id="IPR042115">
    <property type="entry name" value="PriA_3primeBD_sf"/>
</dbReference>
<dbReference type="InterPro" id="IPR005259">
    <property type="entry name" value="PriA"/>
</dbReference>
<feature type="binding site" evidence="11">
    <location>
        <position position="588"/>
    </location>
    <ligand>
        <name>Zn(2+)</name>
        <dbReference type="ChEBI" id="CHEBI:29105"/>
        <label>1</label>
    </ligand>
</feature>
<dbReference type="Pfam" id="PF00270">
    <property type="entry name" value="DEAD"/>
    <property type="match status" value="1"/>
</dbReference>
<evidence type="ECO:0000256" key="2">
    <source>
        <dbReference type="ARBA" id="ARBA00022705"/>
    </source>
</evidence>
<comment type="function">
    <text evidence="11">Initiates the restart of stalled replication forks, which reloads the replicative helicase on sites other than the origin of replication. Recognizes and binds to abandoned replication forks and remodels them to uncover a helicase loading site. Promotes assembly of the primosome at these replication forks.</text>
</comment>
<evidence type="ECO:0000313" key="14">
    <source>
        <dbReference type="Proteomes" id="UP001254165"/>
    </source>
</evidence>
<feature type="binding site" evidence="11">
    <location>
        <position position="554"/>
    </location>
    <ligand>
        <name>Zn(2+)</name>
        <dbReference type="ChEBI" id="CHEBI:29105"/>
        <label>2</label>
    </ligand>
</feature>
<evidence type="ECO:0000313" key="13">
    <source>
        <dbReference type="EMBL" id="MDT8899287.1"/>
    </source>
</evidence>
<organism evidence="13 14">
    <name type="scientific">Thermanaerothrix solaris</name>
    <dbReference type="NCBI Taxonomy" id="3058434"/>
    <lineage>
        <taxon>Bacteria</taxon>
        <taxon>Bacillati</taxon>
        <taxon>Chloroflexota</taxon>
        <taxon>Anaerolineae</taxon>
        <taxon>Anaerolineales</taxon>
        <taxon>Anaerolineaceae</taxon>
        <taxon>Thermanaerothrix</taxon>
    </lineage>
</organism>
<dbReference type="CDD" id="cd17929">
    <property type="entry name" value="DEXHc_priA"/>
    <property type="match status" value="1"/>
</dbReference>
<dbReference type="RefSeq" id="WP_315625971.1">
    <property type="nucleotide sequence ID" value="NZ_JAUHMF010000002.1"/>
</dbReference>
<evidence type="ECO:0000256" key="7">
    <source>
        <dbReference type="ARBA" id="ARBA00022833"/>
    </source>
</evidence>
<dbReference type="Pfam" id="PF18319">
    <property type="entry name" value="Zn_ribbon_PriA"/>
    <property type="match status" value="1"/>
</dbReference>
<comment type="cofactor">
    <cofactor evidence="11">
        <name>Zn(2+)</name>
        <dbReference type="ChEBI" id="CHEBI:29105"/>
    </cofactor>
    <text evidence="11">Binds 2 zinc ions per subunit.</text>
</comment>
<feature type="binding site" evidence="11">
    <location>
        <position position="548"/>
    </location>
    <ligand>
        <name>Zn(2+)</name>
        <dbReference type="ChEBI" id="CHEBI:29105"/>
        <label>1</label>
    </ligand>
</feature>
<evidence type="ECO:0000256" key="4">
    <source>
        <dbReference type="ARBA" id="ARBA00022741"/>
    </source>
</evidence>
<dbReference type="SUPFAM" id="SSF52540">
    <property type="entry name" value="P-loop containing nucleoside triphosphate hydrolases"/>
    <property type="match status" value="2"/>
</dbReference>
<dbReference type="InterPro" id="IPR014001">
    <property type="entry name" value="Helicase_ATP-bd"/>
</dbReference>
<reference evidence="13 14" key="1">
    <citation type="submission" date="2023-07" db="EMBL/GenBank/DDBJ databases">
        <title>Novel species of Thermanaerothrix with wide hydrolytic capabilities.</title>
        <authorList>
            <person name="Zayulina K.S."/>
            <person name="Podosokorskaya O.A."/>
            <person name="Elcheninov A.G."/>
        </authorList>
    </citation>
    <scope>NUCLEOTIDE SEQUENCE [LARGE SCALE GENOMIC DNA]</scope>
    <source>
        <strain evidence="13 14">4228-RoL</strain>
    </source>
</reference>
<dbReference type="PANTHER" id="PTHR30580:SF0">
    <property type="entry name" value="PRIMOSOMAL PROTEIN N"/>
    <property type="match status" value="1"/>
</dbReference>
<protein>
    <recommendedName>
        <fullName evidence="11">Replication restart protein PriA</fullName>
    </recommendedName>
    <alternativeName>
        <fullName evidence="11">ATP-dependent DNA helicase PriA</fullName>
        <ecNumber evidence="11">5.6.2.4</ecNumber>
    </alternativeName>
    <alternativeName>
        <fullName evidence="11">DNA 3'-5' helicase PriA</fullName>
    </alternativeName>
</protein>
<dbReference type="InterPro" id="IPR040498">
    <property type="entry name" value="PriA_CRR"/>
</dbReference>
<dbReference type="NCBIfam" id="TIGR00595">
    <property type="entry name" value="priA"/>
    <property type="match status" value="1"/>
</dbReference>
<dbReference type="SMART" id="SM00490">
    <property type="entry name" value="HELICc"/>
    <property type="match status" value="1"/>
</dbReference>
<comment type="subunit">
    <text evidence="11">Component of the replication restart primosome.</text>
</comment>
<keyword evidence="5 11" id="KW-0378">Hydrolase</keyword>
<feature type="binding site" evidence="11">
    <location>
        <position position="575"/>
    </location>
    <ligand>
        <name>Zn(2+)</name>
        <dbReference type="ChEBI" id="CHEBI:29105"/>
        <label>2</label>
    </ligand>
</feature>
<evidence type="ECO:0000259" key="12">
    <source>
        <dbReference type="PROSITE" id="PS51192"/>
    </source>
</evidence>
<feature type="domain" description="Helicase ATP-binding" evidence="12">
    <location>
        <begin position="300"/>
        <end position="450"/>
    </location>
</feature>
<keyword evidence="7 11" id="KW-0862">Zinc</keyword>
<evidence type="ECO:0000256" key="5">
    <source>
        <dbReference type="ARBA" id="ARBA00022801"/>
    </source>
</evidence>
<dbReference type="InterPro" id="IPR041222">
    <property type="entry name" value="PriA_3primeBD"/>
</dbReference>
<dbReference type="PROSITE" id="PS51192">
    <property type="entry name" value="HELICASE_ATP_BIND_1"/>
    <property type="match status" value="1"/>
</dbReference>
<dbReference type="Pfam" id="PF18074">
    <property type="entry name" value="PriA_C"/>
    <property type="match status" value="1"/>
</dbReference>
<dbReference type="InterPro" id="IPR011545">
    <property type="entry name" value="DEAD/DEAH_box_helicase_dom"/>
</dbReference>
<evidence type="ECO:0000256" key="1">
    <source>
        <dbReference type="ARBA" id="ARBA00022515"/>
    </source>
</evidence>
<comment type="catalytic activity">
    <reaction evidence="11">
        <text>ATP + H2O = ADP + phosphate + H(+)</text>
        <dbReference type="Rhea" id="RHEA:13065"/>
        <dbReference type="ChEBI" id="CHEBI:15377"/>
        <dbReference type="ChEBI" id="CHEBI:15378"/>
        <dbReference type="ChEBI" id="CHEBI:30616"/>
        <dbReference type="ChEBI" id="CHEBI:43474"/>
        <dbReference type="ChEBI" id="CHEBI:456216"/>
        <dbReference type="EC" id="5.6.2.4"/>
    </reaction>
</comment>
<evidence type="ECO:0000256" key="6">
    <source>
        <dbReference type="ARBA" id="ARBA00022806"/>
    </source>
</evidence>
<sequence>MGNAVHRYARVVLDLPGVGREFDYIIPSALQGRVQKGVLVVVPFSDRRAYGIVIETCTQSEYAQRMIESVLDDRPVVTPSQIELARILSENTLSPLGAILFSMLPPGLSQQADVLYTWLGSDEIGEVGETERALMRLLVRRGPLRGRQIDAALPHRDWRTAARRLIRRGLLRAEPVLPPSSVRPKVVRTAQLACSPEEAQAQLPHLGRPGSVALIRRQAMLRFLIQEPWPLDVTWLYAVSGGNRADLDYLAEMGLIRLSETEVWRDPLEGIAAVDEPTAPLNLTSDQQRALEVILECLHLSEEATKKPILLFGVTGSGKTEIYLQSVAEALVQGKQALVLVPEIALTPQLVRRFLARFPGQVGLIHSRLSAGERYDTWRRARDGRLGVVIGPRSALFTPMERLGLIILDEAHEPSYYQSETPPYYHAVQAAMEYARLTSSVLVLGSATPDIVQYYRAQKEGWPVLRLPERVQTVLAPKGQESPNVTVKPAPLPQVKIVDMRQELKAGNRSIFSRALLENLEQVIQAGQQAILYLNRLGASTYVFCRECGYVLKCPRCEIPLTYHLDPAELICHRCNYRRLVPNTCPQCGGREFRHYGLGTERVEQELGRTFPGIRILRLDSSTSRVKGAVDLILTHFAHHQADVLIGTQMLAKGLDLPLVTLVGIVLADVGLTLPDFRAAERAFQLLTQVAGRAGRGPWGGRVILQTFQPEHYAIRYAAHHDYEGFLHHELELRRTIGYPPFARLVRLEFRHKDRRTVEQESERMAEHIRRWISESDQPRCEVIGPAPCFYTRLEGRYRWQIVLRGEDPTLLLRPHLSELKDWRVEVDPPSLL</sequence>
<dbReference type="HAMAP" id="MF_00983">
    <property type="entry name" value="PriA"/>
    <property type="match status" value="1"/>
</dbReference>
<dbReference type="Pfam" id="PF00271">
    <property type="entry name" value="Helicase_C"/>
    <property type="match status" value="1"/>
</dbReference>
<comment type="caution">
    <text evidence="13">The sequence shown here is derived from an EMBL/GenBank/DDBJ whole genome shotgun (WGS) entry which is preliminary data.</text>
</comment>
<keyword evidence="1 11" id="KW-0639">Primosome</keyword>
<evidence type="ECO:0000256" key="8">
    <source>
        <dbReference type="ARBA" id="ARBA00022840"/>
    </source>
</evidence>
<keyword evidence="3 11" id="KW-0479">Metal-binding</keyword>
<comment type="similarity">
    <text evidence="11">Belongs to the helicase family. PriA subfamily.</text>
</comment>
<comment type="catalytic activity">
    <reaction evidence="11">
        <text>Couples ATP hydrolysis with the unwinding of duplex DNA by translocating in the 3'-5' direction.</text>
        <dbReference type="EC" id="5.6.2.4"/>
    </reaction>
</comment>
<dbReference type="InterPro" id="IPR041236">
    <property type="entry name" value="PriA_C"/>
</dbReference>
<dbReference type="InterPro" id="IPR027417">
    <property type="entry name" value="P-loop_NTPase"/>
</dbReference>
<evidence type="ECO:0000256" key="9">
    <source>
        <dbReference type="ARBA" id="ARBA00023125"/>
    </source>
</evidence>
<feature type="binding site" evidence="11">
    <location>
        <position position="585"/>
    </location>
    <ligand>
        <name>Zn(2+)</name>
        <dbReference type="ChEBI" id="CHEBI:29105"/>
        <label>1</label>
    </ligand>
</feature>
<keyword evidence="8 11" id="KW-0067">ATP-binding</keyword>
<dbReference type="Proteomes" id="UP001254165">
    <property type="component" value="Unassembled WGS sequence"/>
</dbReference>
<dbReference type="EMBL" id="JAUHMF010000002">
    <property type="protein sequence ID" value="MDT8899287.1"/>
    <property type="molecule type" value="Genomic_DNA"/>
</dbReference>